<dbReference type="Gene3D" id="3.30.497.10">
    <property type="entry name" value="Antithrombin, subunit I, domain 2"/>
    <property type="match status" value="1"/>
</dbReference>
<dbReference type="InterPro" id="IPR023796">
    <property type="entry name" value="Serpin_dom"/>
</dbReference>
<evidence type="ECO:0000313" key="7">
    <source>
        <dbReference type="EMBL" id="KAL0276191.1"/>
    </source>
</evidence>
<protein>
    <recommendedName>
        <fullName evidence="6">Serpin domain-containing protein</fullName>
    </recommendedName>
</protein>
<dbReference type="InterPro" id="IPR000215">
    <property type="entry name" value="Serpin_fam"/>
</dbReference>
<dbReference type="InterPro" id="IPR036186">
    <property type="entry name" value="Serpin_sf"/>
</dbReference>
<evidence type="ECO:0000256" key="5">
    <source>
        <dbReference type="SAM" id="SignalP"/>
    </source>
</evidence>
<evidence type="ECO:0000256" key="1">
    <source>
        <dbReference type="ARBA" id="ARBA00009500"/>
    </source>
</evidence>
<dbReference type="InterPro" id="IPR042185">
    <property type="entry name" value="Serpin_sf_2"/>
</dbReference>
<keyword evidence="5" id="KW-0732">Signal</keyword>
<keyword evidence="3" id="KW-0722">Serine protease inhibitor</keyword>
<dbReference type="PANTHER" id="PTHR11461:SF211">
    <property type="entry name" value="GH10112P-RELATED"/>
    <property type="match status" value="1"/>
</dbReference>
<dbReference type="PROSITE" id="PS00284">
    <property type="entry name" value="SERPIN"/>
    <property type="match status" value="1"/>
</dbReference>
<dbReference type="Gene3D" id="2.30.39.10">
    <property type="entry name" value="Alpha-1-antitrypsin, domain 1"/>
    <property type="match status" value="1"/>
</dbReference>
<sequence length="528" mass="59105">MDVKVIFFVVAAMVMESASAESLYSKRYIPSPDRYNYFDAELLEILSRGSTGNVLLSPLGVKLALAMLMEGAVGKTADEIRAALRLPVEGADLQNGLQLKLSSLKKMSDPSQVLKIASRIFAADKFEVDPAYRSSLNRNYGTDIVQVPFDRPQEATRVVNNWVKNATSGMIGRIVDESFVQASTKVILANAMYFKGKWRTPFVKENTVTKCFETAIGVCTQVPMMSDTSSYDYAYIAKLDAYAINIPYQGDRFSMLIVLPKKKNGCAQLGRDMIHVTLEEILSQLKRQEVRVEIPRFTVESNSDFVPYLERLQILQVFTPAANLTGISKNKKEHILVSNVFHSAKITVDEDGTEAAAAVGSLFVPLMGGTPTAFIADHPFLFFLRDTVTGTILFSGKIQRPTKETGRQLQHHKSFGQTHPSVPHTLGTVQQNDVPIPSTKPQPQKPSFNMQTIPYNTEAMAHPVPSFPARPKPDRILPMYEQKNPQPEGYILRQYNTKQMKYSRKTNYMDSSISFLNFGPRPGYIRYN</sequence>
<name>A0AAW2I317_9NEOP</name>
<dbReference type="EMBL" id="JARGDH010000002">
    <property type="protein sequence ID" value="KAL0276191.1"/>
    <property type="molecule type" value="Genomic_DNA"/>
</dbReference>
<comment type="caution">
    <text evidence="7">The sequence shown here is derived from an EMBL/GenBank/DDBJ whole genome shotgun (WGS) entry which is preliminary data.</text>
</comment>
<dbReference type="InterPro" id="IPR042178">
    <property type="entry name" value="Serpin_sf_1"/>
</dbReference>
<comment type="similarity">
    <text evidence="1 4">Belongs to the serpin family.</text>
</comment>
<dbReference type="InterPro" id="IPR023795">
    <property type="entry name" value="Serpin_CS"/>
</dbReference>
<evidence type="ECO:0000256" key="3">
    <source>
        <dbReference type="ARBA" id="ARBA00022900"/>
    </source>
</evidence>
<dbReference type="SUPFAM" id="SSF56574">
    <property type="entry name" value="Serpins"/>
    <property type="match status" value="1"/>
</dbReference>
<accession>A0AAW2I317</accession>
<dbReference type="Pfam" id="PF00079">
    <property type="entry name" value="Serpin"/>
    <property type="match status" value="1"/>
</dbReference>
<dbReference type="GO" id="GO:0005615">
    <property type="term" value="C:extracellular space"/>
    <property type="evidence" value="ECO:0007669"/>
    <property type="project" value="InterPro"/>
</dbReference>
<feature type="signal peptide" evidence="5">
    <location>
        <begin position="1"/>
        <end position="20"/>
    </location>
</feature>
<dbReference type="AlphaFoldDB" id="A0AAW2I317"/>
<feature type="domain" description="Serpin" evidence="6">
    <location>
        <begin position="40"/>
        <end position="401"/>
    </location>
</feature>
<evidence type="ECO:0000256" key="2">
    <source>
        <dbReference type="ARBA" id="ARBA00022690"/>
    </source>
</evidence>
<gene>
    <name evidence="7" type="ORF">PYX00_003807</name>
</gene>
<evidence type="ECO:0000256" key="4">
    <source>
        <dbReference type="RuleBase" id="RU000411"/>
    </source>
</evidence>
<dbReference type="PANTHER" id="PTHR11461">
    <property type="entry name" value="SERINE PROTEASE INHIBITOR, SERPIN"/>
    <property type="match status" value="1"/>
</dbReference>
<evidence type="ECO:0000259" key="6">
    <source>
        <dbReference type="SMART" id="SM00093"/>
    </source>
</evidence>
<keyword evidence="2" id="KW-0646">Protease inhibitor</keyword>
<dbReference type="GO" id="GO:0004867">
    <property type="term" value="F:serine-type endopeptidase inhibitor activity"/>
    <property type="evidence" value="ECO:0007669"/>
    <property type="project" value="UniProtKB-KW"/>
</dbReference>
<feature type="chain" id="PRO_5043486691" description="Serpin domain-containing protein" evidence="5">
    <location>
        <begin position="21"/>
        <end position="528"/>
    </location>
</feature>
<dbReference type="SMART" id="SM00093">
    <property type="entry name" value="SERPIN"/>
    <property type="match status" value="1"/>
</dbReference>
<proteinExistence type="inferred from homology"/>
<reference evidence="7" key="1">
    <citation type="journal article" date="2024" name="Gigascience">
        <title>Chromosome-level genome of the poultry shaft louse Menopon gallinae provides insight into the host-switching and adaptive evolution of parasitic lice.</title>
        <authorList>
            <person name="Xu Y."/>
            <person name="Ma L."/>
            <person name="Liu S."/>
            <person name="Liang Y."/>
            <person name="Liu Q."/>
            <person name="He Z."/>
            <person name="Tian L."/>
            <person name="Duan Y."/>
            <person name="Cai W."/>
            <person name="Li H."/>
            <person name="Song F."/>
        </authorList>
    </citation>
    <scope>NUCLEOTIDE SEQUENCE</scope>
    <source>
        <strain evidence="7">Cailab_2023a</strain>
    </source>
</reference>
<organism evidence="7">
    <name type="scientific">Menopon gallinae</name>
    <name type="common">poultry shaft louse</name>
    <dbReference type="NCBI Taxonomy" id="328185"/>
    <lineage>
        <taxon>Eukaryota</taxon>
        <taxon>Metazoa</taxon>
        <taxon>Ecdysozoa</taxon>
        <taxon>Arthropoda</taxon>
        <taxon>Hexapoda</taxon>
        <taxon>Insecta</taxon>
        <taxon>Pterygota</taxon>
        <taxon>Neoptera</taxon>
        <taxon>Paraneoptera</taxon>
        <taxon>Psocodea</taxon>
        <taxon>Troctomorpha</taxon>
        <taxon>Phthiraptera</taxon>
        <taxon>Amblycera</taxon>
        <taxon>Menoponidae</taxon>
        <taxon>Menopon</taxon>
    </lineage>
</organism>